<evidence type="ECO:0000313" key="2">
    <source>
        <dbReference type="Proteomes" id="UP000585474"/>
    </source>
</evidence>
<protein>
    <submittedName>
        <fullName evidence="1">Uncharacterized protein</fullName>
    </submittedName>
</protein>
<gene>
    <name evidence="1" type="ORF">Acr_05g0010690</name>
</gene>
<organism evidence="1 2">
    <name type="scientific">Actinidia rufa</name>
    <dbReference type="NCBI Taxonomy" id="165716"/>
    <lineage>
        <taxon>Eukaryota</taxon>
        <taxon>Viridiplantae</taxon>
        <taxon>Streptophyta</taxon>
        <taxon>Embryophyta</taxon>
        <taxon>Tracheophyta</taxon>
        <taxon>Spermatophyta</taxon>
        <taxon>Magnoliopsida</taxon>
        <taxon>eudicotyledons</taxon>
        <taxon>Gunneridae</taxon>
        <taxon>Pentapetalae</taxon>
        <taxon>asterids</taxon>
        <taxon>Ericales</taxon>
        <taxon>Actinidiaceae</taxon>
        <taxon>Actinidia</taxon>
    </lineage>
</organism>
<dbReference type="AlphaFoldDB" id="A0A7J0EM09"/>
<dbReference type="Proteomes" id="UP000585474">
    <property type="component" value="Unassembled WGS sequence"/>
</dbReference>
<evidence type="ECO:0000313" key="1">
    <source>
        <dbReference type="EMBL" id="GFY87430.1"/>
    </source>
</evidence>
<accession>A0A7J0EM09</accession>
<dbReference type="EMBL" id="BJWL01000005">
    <property type="protein sequence ID" value="GFY87430.1"/>
    <property type="molecule type" value="Genomic_DNA"/>
</dbReference>
<proteinExistence type="predicted"/>
<sequence>MNEAASLGFSGLWESRKEVGAWWLRISIRGGGHQILNEIQSRVPIKESCRRAVCLVQIKEELSCPSEGTDIGESIEGNEETEGGQHMLKACGEARLDSWLGFKTERSL</sequence>
<reference evidence="1 2" key="1">
    <citation type="submission" date="2019-07" db="EMBL/GenBank/DDBJ databases">
        <title>De Novo Assembly of kiwifruit Actinidia rufa.</title>
        <authorList>
            <person name="Sugita-Konishi S."/>
            <person name="Sato K."/>
            <person name="Mori E."/>
            <person name="Abe Y."/>
            <person name="Kisaki G."/>
            <person name="Hamano K."/>
            <person name="Suezawa K."/>
            <person name="Otani M."/>
            <person name="Fukuda T."/>
            <person name="Manabe T."/>
            <person name="Gomi K."/>
            <person name="Tabuchi M."/>
            <person name="Akimitsu K."/>
            <person name="Kataoka I."/>
        </authorList>
    </citation>
    <scope>NUCLEOTIDE SEQUENCE [LARGE SCALE GENOMIC DNA]</scope>
    <source>
        <strain evidence="2">cv. Fuchu</strain>
    </source>
</reference>
<comment type="caution">
    <text evidence="1">The sequence shown here is derived from an EMBL/GenBank/DDBJ whole genome shotgun (WGS) entry which is preliminary data.</text>
</comment>
<name>A0A7J0EM09_9ERIC</name>
<keyword evidence="2" id="KW-1185">Reference proteome</keyword>